<sequence>MRLNATSIIITSIYNIAVIYINIIEVFFAIIATQIQTLEAFSNKKTKNEDICPYNKREGMVDNPVF</sequence>
<gene>
    <name evidence="2" type="ORF">PCIT_16575</name>
</gene>
<feature type="transmembrane region" description="Helical" evidence="1">
    <location>
        <begin position="12"/>
        <end position="35"/>
    </location>
</feature>
<protein>
    <submittedName>
        <fullName evidence="2">Uncharacterized protein</fullName>
    </submittedName>
</protein>
<accession>U1KK26</accession>
<name>U1KK26_9GAMM</name>
<evidence type="ECO:0000256" key="1">
    <source>
        <dbReference type="SAM" id="Phobius"/>
    </source>
</evidence>
<keyword evidence="1" id="KW-0472">Membrane</keyword>
<keyword evidence="1" id="KW-0812">Transmembrane</keyword>
<organism evidence="2">
    <name type="scientific">Pseudoalteromonas citrea DSM 8771</name>
    <dbReference type="NCBI Taxonomy" id="1117314"/>
    <lineage>
        <taxon>Bacteria</taxon>
        <taxon>Pseudomonadati</taxon>
        <taxon>Pseudomonadota</taxon>
        <taxon>Gammaproteobacteria</taxon>
        <taxon>Alteromonadales</taxon>
        <taxon>Pseudoalteromonadaceae</taxon>
        <taxon>Pseudoalteromonas</taxon>
    </lineage>
</organism>
<comment type="caution">
    <text evidence="2">The sequence shown here is derived from an EMBL/GenBank/DDBJ whole genome shotgun (WGS) entry which is preliminary data.</text>
</comment>
<dbReference type="EMBL" id="AHBZ02000177">
    <property type="protein sequence ID" value="ERG17339.1"/>
    <property type="molecule type" value="Genomic_DNA"/>
</dbReference>
<keyword evidence="1" id="KW-1133">Transmembrane helix</keyword>
<dbReference type="AlphaFoldDB" id="U1KK26"/>
<proteinExistence type="predicted"/>
<reference evidence="2" key="2">
    <citation type="submission" date="2013-04" db="EMBL/GenBank/DDBJ databases">
        <title>Genome sequence of Pseudoalteromonas citrea.</title>
        <authorList>
            <person name="Xie B.-B."/>
            <person name="Rong J.-C."/>
            <person name="Qin Q.-L."/>
            <person name="Shu Y.-L."/>
            <person name="Zhang Y.-Z."/>
        </authorList>
    </citation>
    <scope>NUCLEOTIDE SEQUENCE</scope>
    <source>
        <strain evidence="2">NCIMB 1889</strain>
    </source>
</reference>
<reference evidence="2" key="1">
    <citation type="journal article" date="2012" name="J. Bacteriol.">
        <title>Genome sequences of type strains of seven species of the marine bacterium Pseudoalteromonas.</title>
        <authorList>
            <person name="Xie B.B."/>
            <person name="Shu Y.L."/>
            <person name="Qin Q.L."/>
            <person name="Rong J.C."/>
            <person name="Zhang X.Y."/>
            <person name="Chen X.L."/>
            <person name="Shi M."/>
            <person name="He H.L."/>
            <person name="Zhou B.C."/>
            <person name="Zhang Y.Z."/>
        </authorList>
    </citation>
    <scope>NUCLEOTIDE SEQUENCE [LARGE SCALE GENOMIC DNA]</scope>
    <source>
        <strain evidence="2">NCIMB 1889</strain>
    </source>
</reference>
<evidence type="ECO:0000313" key="2">
    <source>
        <dbReference type="EMBL" id="ERG17339.1"/>
    </source>
</evidence>